<evidence type="ECO:0000313" key="2">
    <source>
        <dbReference type="EMBL" id="OXA64272.1"/>
    </source>
</evidence>
<evidence type="ECO:0000313" key="3">
    <source>
        <dbReference type="Proteomes" id="UP000198287"/>
    </source>
</evidence>
<organism evidence="2 3">
    <name type="scientific">Folsomia candida</name>
    <name type="common">Springtail</name>
    <dbReference type="NCBI Taxonomy" id="158441"/>
    <lineage>
        <taxon>Eukaryota</taxon>
        <taxon>Metazoa</taxon>
        <taxon>Ecdysozoa</taxon>
        <taxon>Arthropoda</taxon>
        <taxon>Hexapoda</taxon>
        <taxon>Collembola</taxon>
        <taxon>Entomobryomorpha</taxon>
        <taxon>Isotomoidea</taxon>
        <taxon>Isotomidae</taxon>
        <taxon>Proisotominae</taxon>
        <taxon>Folsomia</taxon>
    </lineage>
</organism>
<reference evidence="2 3" key="1">
    <citation type="submission" date="2015-12" db="EMBL/GenBank/DDBJ databases">
        <title>The genome of Folsomia candida.</title>
        <authorList>
            <person name="Faddeeva A."/>
            <person name="Derks M.F."/>
            <person name="Anvar Y."/>
            <person name="Smit S."/>
            <person name="Van Straalen N."/>
            <person name="Roelofs D."/>
        </authorList>
    </citation>
    <scope>NUCLEOTIDE SEQUENCE [LARGE SCALE GENOMIC DNA]</scope>
    <source>
        <strain evidence="2 3">VU population</strain>
        <tissue evidence="2">Whole body</tissue>
    </source>
</reference>
<evidence type="ECO:0000256" key="1">
    <source>
        <dbReference type="SAM" id="SignalP"/>
    </source>
</evidence>
<protein>
    <submittedName>
        <fullName evidence="2">Uncharacterized protein</fullName>
    </submittedName>
</protein>
<dbReference type="Proteomes" id="UP000198287">
    <property type="component" value="Unassembled WGS sequence"/>
</dbReference>
<feature type="signal peptide" evidence="1">
    <location>
        <begin position="1"/>
        <end position="24"/>
    </location>
</feature>
<comment type="caution">
    <text evidence="2">The sequence shown here is derived from an EMBL/GenBank/DDBJ whole genome shotgun (WGS) entry which is preliminary data.</text>
</comment>
<dbReference type="AlphaFoldDB" id="A0A226F3B2"/>
<name>A0A226F3B2_FOLCA</name>
<keyword evidence="1" id="KW-0732">Signal</keyword>
<feature type="chain" id="PRO_5013325191" evidence="1">
    <location>
        <begin position="25"/>
        <end position="306"/>
    </location>
</feature>
<keyword evidence="3" id="KW-1185">Reference proteome</keyword>
<dbReference type="EMBL" id="LNIX01000001">
    <property type="protein sequence ID" value="OXA64272.1"/>
    <property type="molecule type" value="Genomic_DNA"/>
</dbReference>
<gene>
    <name evidence="2" type="ORF">Fcan01_04000</name>
</gene>
<proteinExistence type="predicted"/>
<accession>A0A226F3B2</accession>
<sequence>MQLSSSAWAAAFVALMLACSVVLAHPLGKEAEASQDTETAAAAENGKESKVYADMLQILQDVENSQAQLQNVLKTTATTTNTDADRREDTVQTAAVADSTAAGNTPAVANLLNMEHIVKALESVASTLSKGSKGLTADASSTDEAVLRNERDSGYGVPQSSYGPNTVAETPNNFINVFSQAAANTVNFATQLLNSLVGVAANILQGTVSTLLSLLNAKGQIVGAVVQSAPPVLASVTRTAGDVLAAKARIFGAVTQVGAAVANSFGSLAANAAAAKANAAASVAAVAGGGGGLGLGGNNGGWAARK</sequence>